<comment type="cofactor">
    <cofactor evidence="1">
        <name>thiamine diphosphate</name>
        <dbReference type="ChEBI" id="CHEBI:58937"/>
    </cofactor>
</comment>
<evidence type="ECO:0000259" key="5">
    <source>
        <dbReference type="SMART" id="SM00861"/>
    </source>
</evidence>
<evidence type="ECO:0000313" key="6">
    <source>
        <dbReference type="EMBL" id="GGW21790.1"/>
    </source>
</evidence>
<dbReference type="SUPFAM" id="SSF52518">
    <property type="entry name" value="Thiamin diphosphate-binding fold (THDP-binding)"/>
    <property type="match status" value="2"/>
</dbReference>
<dbReference type="FunFam" id="3.40.50.970:FF:000001">
    <property type="entry name" value="Pyruvate dehydrogenase E1 beta subunit"/>
    <property type="match status" value="1"/>
</dbReference>
<dbReference type="InterPro" id="IPR029061">
    <property type="entry name" value="THDP-binding"/>
</dbReference>
<evidence type="ECO:0000256" key="1">
    <source>
        <dbReference type="ARBA" id="ARBA00001964"/>
    </source>
</evidence>
<accession>A0A918ILJ5</accession>
<keyword evidence="7" id="KW-1185">Reference proteome</keyword>
<proteinExistence type="predicted"/>
<dbReference type="Gene3D" id="3.40.50.970">
    <property type="match status" value="2"/>
</dbReference>
<dbReference type="SMART" id="SM00861">
    <property type="entry name" value="Transket_pyr"/>
    <property type="match status" value="1"/>
</dbReference>
<reference evidence="6" key="2">
    <citation type="submission" date="2020-09" db="EMBL/GenBank/DDBJ databases">
        <authorList>
            <person name="Sun Q."/>
            <person name="Kim S."/>
        </authorList>
    </citation>
    <scope>NUCLEOTIDE SEQUENCE</scope>
    <source>
        <strain evidence="6">KCTC 12113</strain>
    </source>
</reference>
<evidence type="ECO:0000313" key="7">
    <source>
        <dbReference type="Proteomes" id="UP000634668"/>
    </source>
</evidence>
<dbReference type="CDD" id="cd07036">
    <property type="entry name" value="TPP_PYR_E1-PDHc-beta_like"/>
    <property type="match status" value="1"/>
</dbReference>
<dbReference type="GO" id="GO:0016624">
    <property type="term" value="F:oxidoreductase activity, acting on the aldehyde or oxo group of donors, disulfide as acceptor"/>
    <property type="evidence" value="ECO:0007669"/>
    <property type="project" value="InterPro"/>
</dbReference>
<dbReference type="Pfam" id="PF02779">
    <property type="entry name" value="Transket_pyr"/>
    <property type="match status" value="1"/>
</dbReference>
<dbReference type="EMBL" id="BMWP01000001">
    <property type="protein sequence ID" value="GGW21790.1"/>
    <property type="molecule type" value="Genomic_DNA"/>
</dbReference>
<dbReference type="InterPro" id="IPR033248">
    <property type="entry name" value="Transketolase_C"/>
</dbReference>
<dbReference type="InterPro" id="IPR001017">
    <property type="entry name" value="DH_E1"/>
</dbReference>
<dbReference type="InterPro" id="IPR005475">
    <property type="entry name" value="Transketolase-like_Pyr-bd"/>
</dbReference>
<dbReference type="FunFam" id="3.40.50.920:FF:000001">
    <property type="entry name" value="Pyruvate dehydrogenase E1 beta subunit"/>
    <property type="match status" value="1"/>
</dbReference>
<comment type="function">
    <text evidence="2">E1 component of the 2-oxoglutarate dehydrogenase (OGDH) complex which catalyzes the decarboxylation of 2-oxoglutarate, the first step in the conversion of 2-oxoglutarate to succinyl-CoA and CO(2).</text>
</comment>
<dbReference type="CDD" id="cd02000">
    <property type="entry name" value="TPP_E1_PDC_ADC_BCADC"/>
    <property type="match status" value="1"/>
</dbReference>
<reference evidence="6" key="1">
    <citation type="journal article" date="2014" name="Int. J. Syst. Evol. Microbiol.">
        <title>Complete genome sequence of Corynebacterium casei LMG S-19264T (=DSM 44701T), isolated from a smear-ripened cheese.</title>
        <authorList>
            <consortium name="US DOE Joint Genome Institute (JGI-PGF)"/>
            <person name="Walter F."/>
            <person name="Albersmeier A."/>
            <person name="Kalinowski J."/>
            <person name="Ruckert C."/>
        </authorList>
    </citation>
    <scope>NUCLEOTIDE SEQUENCE</scope>
    <source>
        <strain evidence="6">KCTC 12113</strain>
    </source>
</reference>
<gene>
    <name evidence="6" type="primary">bfmBA</name>
    <name evidence="6" type="ORF">GCM10007383_00460</name>
</gene>
<evidence type="ECO:0000256" key="2">
    <source>
        <dbReference type="ARBA" id="ARBA00003906"/>
    </source>
</evidence>
<feature type="domain" description="Transketolase-like pyrimidine-binding" evidence="5">
    <location>
        <begin position="341"/>
        <end position="514"/>
    </location>
</feature>
<dbReference type="Pfam" id="PF00676">
    <property type="entry name" value="E1_dh"/>
    <property type="match status" value="1"/>
</dbReference>
<keyword evidence="4" id="KW-0786">Thiamine pyrophosphate</keyword>
<comment type="caution">
    <text evidence="6">The sequence shown here is derived from an EMBL/GenBank/DDBJ whole genome shotgun (WGS) entry which is preliminary data.</text>
</comment>
<protein>
    <submittedName>
        <fullName evidence="6">Dehydrogenase</fullName>
    </submittedName>
</protein>
<dbReference type="InterPro" id="IPR009014">
    <property type="entry name" value="Transketo_C/PFOR_II"/>
</dbReference>
<dbReference type="RefSeq" id="WP_026815055.1">
    <property type="nucleotide sequence ID" value="NZ_BMWP01000001.1"/>
</dbReference>
<evidence type="ECO:0000256" key="4">
    <source>
        <dbReference type="ARBA" id="ARBA00023052"/>
    </source>
</evidence>
<dbReference type="PANTHER" id="PTHR43257">
    <property type="entry name" value="PYRUVATE DEHYDROGENASE E1 COMPONENT BETA SUBUNIT"/>
    <property type="match status" value="1"/>
</dbReference>
<name>A0A918ILJ5_9FLAO</name>
<organism evidence="6 7">
    <name type="scientific">Arenibacter certesii</name>
    <dbReference type="NCBI Taxonomy" id="228955"/>
    <lineage>
        <taxon>Bacteria</taxon>
        <taxon>Pseudomonadati</taxon>
        <taxon>Bacteroidota</taxon>
        <taxon>Flavobacteriia</taxon>
        <taxon>Flavobacteriales</taxon>
        <taxon>Flavobacteriaceae</taxon>
        <taxon>Arenibacter</taxon>
    </lineage>
</organism>
<dbReference type="Pfam" id="PF02780">
    <property type="entry name" value="Transketolase_C"/>
    <property type="match status" value="1"/>
</dbReference>
<dbReference type="PANTHER" id="PTHR43257:SF2">
    <property type="entry name" value="PYRUVATE DEHYDROGENASE E1 COMPONENT SUBUNIT BETA"/>
    <property type="match status" value="1"/>
</dbReference>
<dbReference type="Gene3D" id="3.40.50.920">
    <property type="match status" value="1"/>
</dbReference>
<dbReference type="SUPFAM" id="SSF52922">
    <property type="entry name" value="TK C-terminal domain-like"/>
    <property type="match status" value="1"/>
</dbReference>
<sequence length="658" mass="74083">MHYKRNSIDNAMQLKLYQRMLKPRLIEERMLLLLRQGKISKWFSGIGQEAISIGVTSALTEEEYILPMHRNLGVFTARDIPLHRLFSQWQGKAGGFTKGRDRSFHFGTQEYKIVGMISHLGPQMGVANGIALADMIQGIKKVTAVFTGEGGTSEGDFHEALNLASVWDLPVLFCIENNGYALSTATNEQYKCKDLVDRAVGYGMESHILDGNNVLEVFTKVDEICKSVRKNPRPILLEFKTFRMRGHEEASGTKYVPKELLDTWEKKDPLLNYENFLLDEEIISTAEIESLKNDIYAEIDFNLKKAFEEMPIESDALKELNDLYAQFNYKEAAPNSEKAKIRLVDAVSEGLRQSMEKHKELVVMGQDIADYGGVFKVTEGFLEQFGRDRIRNTPICESILVSMAMGLSIKGVKSVVEMQFADFVSTGFNPIVNYLAKIHYRWGQNADVVIRMPCGAGVGAGPFHSQTNEAWFTKTPGLKVVYPAFPYDAKGLLVTAINDPNPVMFFEHKALYRSIYQEVPTSYYTLPLGQAALLRQGENITIVTYGMGVHWALETLDANPDIHADLIDLRTLQPLDTEAIYRSVRKTGKLIILQEDSLFGGVASDISALVMENCFQYLDAPVKRVASIETPIPFAKNLENIYLPKVRFATELLTLLKY</sequence>
<evidence type="ECO:0000256" key="3">
    <source>
        <dbReference type="ARBA" id="ARBA00023002"/>
    </source>
</evidence>
<keyword evidence="3" id="KW-0560">Oxidoreductase</keyword>
<dbReference type="Proteomes" id="UP000634668">
    <property type="component" value="Unassembled WGS sequence"/>
</dbReference>
<dbReference type="AlphaFoldDB" id="A0A918ILJ5"/>